<dbReference type="GO" id="GO:0005737">
    <property type="term" value="C:cytoplasm"/>
    <property type="evidence" value="ECO:0007669"/>
    <property type="project" value="TreeGrafter"/>
</dbReference>
<evidence type="ECO:0000256" key="3">
    <source>
        <dbReference type="ARBA" id="ARBA00022827"/>
    </source>
</evidence>
<dbReference type="Proteomes" id="UP000237797">
    <property type="component" value="Unassembled WGS sequence"/>
</dbReference>
<evidence type="ECO:0000313" key="8">
    <source>
        <dbReference type="Proteomes" id="UP000237797"/>
    </source>
</evidence>
<evidence type="ECO:0000256" key="5">
    <source>
        <dbReference type="ARBA" id="ARBA00037941"/>
    </source>
</evidence>
<dbReference type="GO" id="GO:0047545">
    <property type="term" value="F:(S)-2-hydroxyglutarate dehydrogenase activity"/>
    <property type="evidence" value="ECO:0007669"/>
    <property type="project" value="TreeGrafter"/>
</dbReference>
<comment type="similarity">
    <text evidence="5">Belongs to the L2HGDH family.</text>
</comment>
<dbReference type="EMBL" id="PVNE01000013">
    <property type="protein sequence ID" value="PRX40489.1"/>
    <property type="molecule type" value="Genomic_DNA"/>
</dbReference>
<evidence type="ECO:0000313" key="7">
    <source>
        <dbReference type="EMBL" id="PRX40489.1"/>
    </source>
</evidence>
<name>A0A2T0LEF5_9BACL</name>
<accession>A0A2T0LEF5</accession>
<evidence type="ECO:0000259" key="6">
    <source>
        <dbReference type="Pfam" id="PF01266"/>
    </source>
</evidence>
<dbReference type="InterPro" id="IPR036188">
    <property type="entry name" value="FAD/NAD-bd_sf"/>
</dbReference>
<comment type="caution">
    <text evidence="7">The sequence shown here is derived from an EMBL/GenBank/DDBJ whole genome shotgun (WGS) entry which is preliminary data.</text>
</comment>
<evidence type="ECO:0000256" key="1">
    <source>
        <dbReference type="ARBA" id="ARBA00001974"/>
    </source>
</evidence>
<organism evidence="7 8">
    <name type="scientific">Planifilum fimeticola</name>
    <dbReference type="NCBI Taxonomy" id="201975"/>
    <lineage>
        <taxon>Bacteria</taxon>
        <taxon>Bacillati</taxon>
        <taxon>Bacillota</taxon>
        <taxon>Bacilli</taxon>
        <taxon>Bacillales</taxon>
        <taxon>Thermoactinomycetaceae</taxon>
        <taxon>Planifilum</taxon>
    </lineage>
</organism>
<gene>
    <name evidence="7" type="ORF">CLV97_11376</name>
</gene>
<dbReference type="Gene3D" id="3.50.50.60">
    <property type="entry name" value="FAD/NAD(P)-binding domain"/>
    <property type="match status" value="1"/>
</dbReference>
<comment type="cofactor">
    <cofactor evidence="1">
        <name>FAD</name>
        <dbReference type="ChEBI" id="CHEBI:57692"/>
    </cofactor>
</comment>
<dbReference type="PANTHER" id="PTHR43104">
    <property type="entry name" value="L-2-HYDROXYGLUTARATE DEHYDROGENASE, MITOCHONDRIAL"/>
    <property type="match status" value="1"/>
</dbReference>
<keyword evidence="8" id="KW-1185">Reference proteome</keyword>
<sequence length="399" mass="44919">MFDFTIIGGGIVGISTAYHLVSSAPGAKVLVLEKEKALGLHQTGRNSGVIHSGIYYRPGSLKARFAVEGSRAMYDFCRRHDIPHERCGKVIVAVRDEERPQLEALYRRGVANGLRLEKWSPEELREREPHVRGLEALYVPDTGIVDFRRVLQVLAAMAEEKGAEIRTSAEVEEIEEHREFTEVHTSGETVRTRFLINCAGLFSDRIARRARVSLDLKIVPFRGEYYELRPEKRHLVKNLIYPVPNPAFPFLGVHFTRMIDGTVHVGPNAVLALKREGYRKRDIRLGDALEVLTYPAFWKIAFRYMREGIGEMVRSFSKSAMVKMIRQYLPELTSDDLVPAPAGVRAQALSRDGRLVDDFVILRSERGMHVCNAPSPAATASLKIGFHIAGQVLERCETA</sequence>
<evidence type="ECO:0000256" key="4">
    <source>
        <dbReference type="ARBA" id="ARBA00023002"/>
    </source>
</evidence>
<dbReference type="PANTHER" id="PTHR43104:SF2">
    <property type="entry name" value="L-2-HYDROXYGLUTARATE DEHYDROGENASE, MITOCHONDRIAL"/>
    <property type="match status" value="1"/>
</dbReference>
<protein>
    <submittedName>
        <fullName evidence="7">L-2-hydroxyglutarate oxidase</fullName>
    </submittedName>
</protein>
<evidence type="ECO:0000256" key="2">
    <source>
        <dbReference type="ARBA" id="ARBA00022630"/>
    </source>
</evidence>
<dbReference type="SUPFAM" id="SSF51905">
    <property type="entry name" value="FAD/NAD(P)-binding domain"/>
    <property type="match status" value="1"/>
</dbReference>
<dbReference type="RefSeq" id="WP_106345301.1">
    <property type="nucleotide sequence ID" value="NZ_PVNE01000013.1"/>
</dbReference>
<dbReference type="Pfam" id="PF01266">
    <property type="entry name" value="DAO"/>
    <property type="match status" value="1"/>
</dbReference>
<keyword evidence="4" id="KW-0560">Oxidoreductase</keyword>
<dbReference type="NCBIfam" id="NF008726">
    <property type="entry name" value="PRK11728.1"/>
    <property type="match status" value="1"/>
</dbReference>
<reference evidence="7 8" key="1">
    <citation type="submission" date="2018-03" db="EMBL/GenBank/DDBJ databases">
        <title>Genomic Encyclopedia of Archaeal and Bacterial Type Strains, Phase II (KMG-II): from individual species to whole genera.</title>
        <authorList>
            <person name="Goeker M."/>
        </authorList>
    </citation>
    <scope>NUCLEOTIDE SEQUENCE [LARGE SCALE GENOMIC DNA]</scope>
    <source>
        <strain evidence="7 8">DSM 44946</strain>
    </source>
</reference>
<dbReference type="OrthoDB" id="9801699at2"/>
<dbReference type="AlphaFoldDB" id="A0A2T0LEF5"/>
<feature type="domain" description="FAD dependent oxidoreductase" evidence="6">
    <location>
        <begin position="3"/>
        <end position="389"/>
    </location>
</feature>
<keyword evidence="3" id="KW-0274">FAD</keyword>
<dbReference type="Gene3D" id="3.30.9.10">
    <property type="entry name" value="D-Amino Acid Oxidase, subunit A, domain 2"/>
    <property type="match status" value="1"/>
</dbReference>
<dbReference type="InterPro" id="IPR006076">
    <property type="entry name" value="FAD-dep_OxRdtase"/>
</dbReference>
<keyword evidence="2" id="KW-0285">Flavoprotein</keyword>
<proteinExistence type="inferred from homology"/>